<organism evidence="2">
    <name type="scientific">Caenorhabditis remanei</name>
    <name type="common">Caenorhabditis vulgaris</name>
    <dbReference type="NCBI Taxonomy" id="31234"/>
    <lineage>
        <taxon>Eukaryota</taxon>
        <taxon>Metazoa</taxon>
        <taxon>Ecdysozoa</taxon>
        <taxon>Nematoda</taxon>
        <taxon>Chromadorea</taxon>
        <taxon>Rhabditida</taxon>
        <taxon>Rhabditina</taxon>
        <taxon>Rhabditomorpha</taxon>
        <taxon>Rhabditoidea</taxon>
        <taxon>Rhabditidae</taxon>
        <taxon>Peloderinae</taxon>
        <taxon>Caenorhabditis</taxon>
    </lineage>
</organism>
<dbReference type="HOGENOM" id="CLU_1476496_0_0_1"/>
<protein>
    <submittedName>
        <fullName evidence="1">Uncharacterized protein</fullName>
    </submittedName>
</protein>
<dbReference type="InParanoid" id="E3N1G7"/>
<keyword evidence="2" id="KW-1185">Reference proteome</keyword>
<gene>
    <name evidence="1" type="ORF">CRE_13604</name>
</gene>
<evidence type="ECO:0000313" key="1">
    <source>
        <dbReference type="EMBL" id="EFO83324.1"/>
    </source>
</evidence>
<dbReference type="OrthoDB" id="6100337at2759"/>
<dbReference type="Proteomes" id="UP000008281">
    <property type="component" value="Unassembled WGS sequence"/>
</dbReference>
<proteinExistence type="predicted"/>
<name>E3N1G7_CAERE</name>
<dbReference type="STRING" id="31234.E3N1G7"/>
<reference evidence="1" key="1">
    <citation type="submission" date="2007-07" db="EMBL/GenBank/DDBJ databases">
        <title>PCAP assembly of the Caenorhabditis remanei genome.</title>
        <authorList>
            <consortium name="The Caenorhabditis remanei Sequencing Consortium"/>
            <person name="Wilson R.K."/>
        </authorList>
    </citation>
    <scope>NUCLEOTIDE SEQUENCE [LARGE SCALE GENOMIC DNA]</scope>
    <source>
        <strain evidence="1">PB4641</strain>
    </source>
</reference>
<sequence length="175" mass="19537">MHCAQYFERASAGGRDEGVEILSSKLFLLGAPLLEVTTHNSTVTWRPSLVRDVHIDYCGVTLPGRPMNLDFGNGKCVEPYLMLQEALGHTRNNTSCNSISFDQFKSKGFTIFGFELSPVPQDTNLFDLVRPTNLSIRLNFNKPTPSGGIYCIVYAEFDQIIGLDYQRNPIIDTVV</sequence>
<dbReference type="AlphaFoldDB" id="E3N1G7"/>
<accession>E3N1G7</accession>
<evidence type="ECO:0000313" key="2">
    <source>
        <dbReference type="Proteomes" id="UP000008281"/>
    </source>
</evidence>
<dbReference type="EMBL" id="DS268508">
    <property type="protein sequence ID" value="EFO83324.1"/>
    <property type="molecule type" value="Genomic_DNA"/>
</dbReference>